<keyword evidence="6 8" id="KW-0472">Membrane</keyword>
<dbReference type="PANTHER" id="PTHR13505">
    <property type="entry name" value="TRANSMEMBRANE PROTEIN 208"/>
    <property type="match status" value="1"/>
</dbReference>
<evidence type="ECO:0000256" key="4">
    <source>
        <dbReference type="ARBA" id="ARBA00022824"/>
    </source>
</evidence>
<evidence type="ECO:0000256" key="2">
    <source>
        <dbReference type="ARBA" id="ARBA00009950"/>
    </source>
</evidence>
<evidence type="ECO:0000256" key="5">
    <source>
        <dbReference type="ARBA" id="ARBA00022989"/>
    </source>
</evidence>
<feature type="region of interest" description="Disordered" evidence="7">
    <location>
        <begin position="141"/>
        <end position="175"/>
    </location>
</feature>
<feature type="transmembrane region" description="Helical" evidence="8">
    <location>
        <begin position="112"/>
        <end position="130"/>
    </location>
</feature>
<comment type="similarity">
    <text evidence="2">Belongs to the TMEM208 family.</text>
</comment>
<evidence type="ECO:0008006" key="11">
    <source>
        <dbReference type="Google" id="ProtNLM"/>
    </source>
</evidence>
<evidence type="ECO:0000256" key="1">
    <source>
        <dbReference type="ARBA" id="ARBA00004477"/>
    </source>
</evidence>
<dbReference type="Proteomes" id="UP001447188">
    <property type="component" value="Unassembled WGS sequence"/>
</dbReference>
<comment type="caution">
    <text evidence="9">The sequence shown here is derived from an EMBL/GenBank/DDBJ whole genome shotgun (WGS) entry which is preliminary data.</text>
</comment>
<proteinExistence type="inferred from homology"/>
<dbReference type="InterPro" id="IPR008506">
    <property type="entry name" value="SND2/TMEM208"/>
</dbReference>
<name>A0ABR3GVE3_9PEZI</name>
<gene>
    <name evidence="9" type="ORF">Q9L58_001119</name>
</gene>
<feature type="transmembrane region" description="Helical" evidence="8">
    <location>
        <begin position="89"/>
        <end position="106"/>
    </location>
</feature>
<accession>A0ABR3GVE3</accession>
<keyword evidence="10" id="KW-1185">Reference proteome</keyword>
<evidence type="ECO:0000256" key="8">
    <source>
        <dbReference type="SAM" id="Phobius"/>
    </source>
</evidence>
<dbReference type="Pfam" id="PF05620">
    <property type="entry name" value="TMEM208_SND2"/>
    <property type="match status" value="1"/>
</dbReference>
<dbReference type="EMBL" id="JBBBZM010000008">
    <property type="protein sequence ID" value="KAL0639803.1"/>
    <property type="molecule type" value="Genomic_DNA"/>
</dbReference>
<organism evidence="9 10">
    <name type="scientific">Discina gigas</name>
    <dbReference type="NCBI Taxonomy" id="1032678"/>
    <lineage>
        <taxon>Eukaryota</taxon>
        <taxon>Fungi</taxon>
        <taxon>Dikarya</taxon>
        <taxon>Ascomycota</taxon>
        <taxon>Pezizomycotina</taxon>
        <taxon>Pezizomycetes</taxon>
        <taxon>Pezizales</taxon>
        <taxon>Discinaceae</taxon>
        <taxon>Discina</taxon>
    </lineage>
</organism>
<keyword evidence="4" id="KW-0256">Endoplasmic reticulum</keyword>
<dbReference type="PANTHER" id="PTHR13505:SF7">
    <property type="entry name" value="TRANSMEMBRANE PROTEIN 208"/>
    <property type="match status" value="1"/>
</dbReference>
<sequence length="175" mass="19587">MANKASKQLARANATALNRTHAITLGLHIVFILYRLLFRGGSWWKYFFLSAPSVVIEYYLERLGRPSYVPTGDLRSPGEDMEAKGVTEYLWDIVYVTWGVLGLVGIAGEWAWWLWTIVPAYAIYLAYTTYTGMKNGMMPGMPSAPEGPPSDAATGAQSNRQKKAEKRGGQKVRYQ</sequence>
<evidence type="ECO:0000256" key="7">
    <source>
        <dbReference type="SAM" id="MobiDB-lite"/>
    </source>
</evidence>
<protein>
    <recommendedName>
        <fullName evidence="11">DUF788 domain-containing protein</fullName>
    </recommendedName>
</protein>
<reference evidence="9 10" key="1">
    <citation type="submission" date="2024-02" db="EMBL/GenBank/DDBJ databases">
        <title>Discinaceae phylogenomics.</title>
        <authorList>
            <person name="Dirks A.C."/>
            <person name="James T.Y."/>
        </authorList>
    </citation>
    <scope>NUCLEOTIDE SEQUENCE [LARGE SCALE GENOMIC DNA]</scope>
    <source>
        <strain evidence="9 10">ACD0624</strain>
    </source>
</reference>
<evidence type="ECO:0000256" key="6">
    <source>
        <dbReference type="ARBA" id="ARBA00023136"/>
    </source>
</evidence>
<keyword evidence="5 8" id="KW-1133">Transmembrane helix</keyword>
<evidence type="ECO:0000256" key="3">
    <source>
        <dbReference type="ARBA" id="ARBA00022692"/>
    </source>
</evidence>
<keyword evidence="3 8" id="KW-0812">Transmembrane</keyword>
<evidence type="ECO:0000313" key="9">
    <source>
        <dbReference type="EMBL" id="KAL0639803.1"/>
    </source>
</evidence>
<comment type="subcellular location">
    <subcellularLocation>
        <location evidence="1">Endoplasmic reticulum membrane</location>
        <topology evidence="1">Multi-pass membrane protein</topology>
    </subcellularLocation>
</comment>
<evidence type="ECO:0000313" key="10">
    <source>
        <dbReference type="Proteomes" id="UP001447188"/>
    </source>
</evidence>
<feature type="transmembrane region" description="Helical" evidence="8">
    <location>
        <begin position="20"/>
        <end position="37"/>
    </location>
</feature>